<name>A0A2Z4QEG2_9CAUD</name>
<reference evidence="1 2" key="1">
    <citation type="submission" date="2018-05" db="EMBL/GenBank/DDBJ databases">
        <title>The Complete Genome Sequence of Escherichia phage Eco_BIFF.</title>
        <authorList>
            <person name="Cooper L."/>
            <person name="Wade J.T."/>
            <person name="Lasek-Nesselquist E."/>
        </authorList>
    </citation>
    <scope>NUCLEOTIDE SEQUENCE [LARGE SCALE GENOMIC DNA]</scope>
</reference>
<evidence type="ECO:0000313" key="2">
    <source>
        <dbReference type="Proteomes" id="UP000250449"/>
    </source>
</evidence>
<dbReference type="Proteomes" id="UP000250449">
    <property type="component" value="Segment"/>
</dbReference>
<keyword evidence="2" id="KW-1185">Reference proteome</keyword>
<organism evidence="1 2">
    <name type="scientific">Escherichia phage Eco_BIFF</name>
    <dbReference type="NCBI Taxonomy" id="2175169"/>
    <lineage>
        <taxon>Viruses</taxon>
        <taxon>Duplodnaviria</taxon>
        <taxon>Heunggongvirae</taxon>
        <taxon>Uroviricota</taxon>
        <taxon>Caudoviricetes</taxon>
        <taxon>Drexlerviridae</taxon>
        <taxon>Tunavirinae</taxon>
        <taxon>Tunavirus</taxon>
        <taxon>Tunavirus BIFF</taxon>
    </lineage>
</organism>
<proteinExistence type="predicted"/>
<sequence>MNIFSTGDSYEVLEKNDNYVMIDNNGVERDVCMVNGGIIVSSNSKFTEL</sequence>
<accession>A0A2Z4QEG2</accession>
<evidence type="ECO:0000313" key="1">
    <source>
        <dbReference type="EMBL" id="AWY08660.1"/>
    </source>
</evidence>
<protein>
    <submittedName>
        <fullName evidence="1">Uncharacterized protein</fullName>
    </submittedName>
</protein>
<dbReference type="GeneID" id="54994503"/>
<dbReference type="RefSeq" id="YP_009803938.1">
    <property type="nucleotide sequence ID" value="NC_047996.1"/>
</dbReference>
<dbReference type="KEGG" id="vg:54994503"/>
<dbReference type="EMBL" id="MH285980">
    <property type="protein sequence ID" value="AWY08660.1"/>
    <property type="molecule type" value="Genomic_DNA"/>
</dbReference>